<proteinExistence type="predicted"/>
<name>A0AAV9GGF4_9PEZI</name>
<reference evidence="2" key="2">
    <citation type="submission" date="2023-05" db="EMBL/GenBank/DDBJ databases">
        <authorList>
            <consortium name="Lawrence Berkeley National Laboratory"/>
            <person name="Steindorff A."/>
            <person name="Hensen N."/>
            <person name="Bonometti L."/>
            <person name="Westerberg I."/>
            <person name="Brannstrom I.O."/>
            <person name="Guillou S."/>
            <person name="Cros-Aarteil S."/>
            <person name="Calhoun S."/>
            <person name="Haridas S."/>
            <person name="Kuo A."/>
            <person name="Mondo S."/>
            <person name="Pangilinan J."/>
            <person name="Riley R."/>
            <person name="Labutti K."/>
            <person name="Andreopoulos B."/>
            <person name="Lipzen A."/>
            <person name="Chen C."/>
            <person name="Yanf M."/>
            <person name="Daum C."/>
            <person name="Ng V."/>
            <person name="Clum A."/>
            <person name="Ohm R."/>
            <person name="Martin F."/>
            <person name="Silar P."/>
            <person name="Natvig D."/>
            <person name="Lalanne C."/>
            <person name="Gautier V."/>
            <person name="Ament-Velasquez S.L."/>
            <person name="Kruys A."/>
            <person name="Hutchinson M.I."/>
            <person name="Powell A.J."/>
            <person name="Barry K."/>
            <person name="Miller A.N."/>
            <person name="Grigoriev I.V."/>
            <person name="Debuchy R."/>
            <person name="Gladieux P."/>
            <person name="Thoren M.H."/>
            <person name="Johannesson H."/>
        </authorList>
    </citation>
    <scope>NUCLEOTIDE SEQUENCE</scope>
    <source>
        <strain evidence="2">PSN243</strain>
    </source>
</reference>
<dbReference type="InterPro" id="IPR052895">
    <property type="entry name" value="HetReg/Transcr_Mod"/>
</dbReference>
<accession>A0AAV9GGF4</accession>
<dbReference type="Pfam" id="PF06985">
    <property type="entry name" value="HET"/>
    <property type="match status" value="1"/>
</dbReference>
<dbReference type="PANTHER" id="PTHR24148:SF79">
    <property type="entry name" value="HETEROKARYON INCOMPATIBILITY DOMAIN-CONTAINING PROTEIN"/>
    <property type="match status" value="1"/>
</dbReference>
<evidence type="ECO:0000313" key="3">
    <source>
        <dbReference type="Proteomes" id="UP001321760"/>
    </source>
</evidence>
<organism evidence="2 3">
    <name type="scientific">Podospora aff. communis PSN243</name>
    <dbReference type="NCBI Taxonomy" id="3040156"/>
    <lineage>
        <taxon>Eukaryota</taxon>
        <taxon>Fungi</taxon>
        <taxon>Dikarya</taxon>
        <taxon>Ascomycota</taxon>
        <taxon>Pezizomycotina</taxon>
        <taxon>Sordariomycetes</taxon>
        <taxon>Sordariomycetidae</taxon>
        <taxon>Sordariales</taxon>
        <taxon>Podosporaceae</taxon>
        <taxon>Podospora</taxon>
    </lineage>
</organism>
<dbReference type="InterPro" id="IPR010730">
    <property type="entry name" value="HET"/>
</dbReference>
<comment type="caution">
    <text evidence="2">The sequence shown here is derived from an EMBL/GenBank/DDBJ whole genome shotgun (WGS) entry which is preliminary data.</text>
</comment>
<gene>
    <name evidence="2" type="ORF">QBC34DRAFT_356712</name>
</gene>
<evidence type="ECO:0000313" key="2">
    <source>
        <dbReference type="EMBL" id="KAK4446377.1"/>
    </source>
</evidence>
<protein>
    <submittedName>
        <fullName evidence="2">Heterokaryon incompatibility protein-domain-containing protein</fullName>
    </submittedName>
</protein>
<sequence length="236" mass="27184">MAQAVYKTVWQIRDEYRRFQPRSRLGPKSPPPDPPPIYKYDALSPDKDTIRLLLVHPRHRHDPISCTLFEAELGRGLPRYEAVSYRWADDGTRRQISINGCSFHVMSNVYEMLQDFRWRLFPRLLWIDSICIDQNPAGDLSEKSRQVAMMDRIYASASLVTVWLGSPSMPRCKELVQDIHRRLRKDAGTRPLFGKIIGIDLAGDTNPIVNIDREHPDIIPLTGISIMCFITVQSEP</sequence>
<feature type="domain" description="Heterokaryon incompatibility" evidence="1">
    <location>
        <begin position="80"/>
        <end position="186"/>
    </location>
</feature>
<keyword evidence="3" id="KW-1185">Reference proteome</keyword>
<dbReference type="Proteomes" id="UP001321760">
    <property type="component" value="Unassembled WGS sequence"/>
</dbReference>
<dbReference type="EMBL" id="MU865957">
    <property type="protein sequence ID" value="KAK4446377.1"/>
    <property type="molecule type" value="Genomic_DNA"/>
</dbReference>
<reference evidence="2" key="1">
    <citation type="journal article" date="2023" name="Mol. Phylogenet. Evol.">
        <title>Genome-scale phylogeny and comparative genomics of the fungal order Sordariales.</title>
        <authorList>
            <person name="Hensen N."/>
            <person name="Bonometti L."/>
            <person name="Westerberg I."/>
            <person name="Brannstrom I.O."/>
            <person name="Guillou S."/>
            <person name="Cros-Aarteil S."/>
            <person name="Calhoun S."/>
            <person name="Haridas S."/>
            <person name="Kuo A."/>
            <person name="Mondo S."/>
            <person name="Pangilinan J."/>
            <person name="Riley R."/>
            <person name="LaButti K."/>
            <person name="Andreopoulos B."/>
            <person name="Lipzen A."/>
            <person name="Chen C."/>
            <person name="Yan M."/>
            <person name="Daum C."/>
            <person name="Ng V."/>
            <person name="Clum A."/>
            <person name="Steindorff A."/>
            <person name="Ohm R.A."/>
            <person name="Martin F."/>
            <person name="Silar P."/>
            <person name="Natvig D.O."/>
            <person name="Lalanne C."/>
            <person name="Gautier V."/>
            <person name="Ament-Velasquez S.L."/>
            <person name="Kruys A."/>
            <person name="Hutchinson M.I."/>
            <person name="Powell A.J."/>
            <person name="Barry K."/>
            <person name="Miller A.N."/>
            <person name="Grigoriev I.V."/>
            <person name="Debuchy R."/>
            <person name="Gladieux P."/>
            <person name="Hiltunen Thoren M."/>
            <person name="Johannesson H."/>
        </authorList>
    </citation>
    <scope>NUCLEOTIDE SEQUENCE</scope>
    <source>
        <strain evidence="2">PSN243</strain>
    </source>
</reference>
<dbReference type="AlphaFoldDB" id="A0AAV9GGF4"/>
<evidence type="ECO:0000259" key="1">
    <source>
        <dbReference type="Pfam" id="PF06985"/>
    </source>
</evidence>
<dbReference type="PANTHER" id="PTHR24148">
    <property type="entry name" value="ANKYRIN REPEAT DOMAIN-CONTAINING PROTEIN 39 HOMOLOG-RELATED"/>
    <property type="match status" value="1"/>
</dbReference>